<proteinExistence type="predicted"/>
<name>A0A5S9P812_9GAMM</name>
<organism evidence="2 3">
    <name type="scientific">BD1-7 clade bacterium</name>
    <dbReference type="NCBI Taxonomy" id="2029982"/>
    <lineage>
        <taxon>Bacteria</taxon>
        <taxon>Pseudomonadati</taxon>
        <taxon>Pseudomonadota</taxon>
        <taxon>Gammaproteobacteria</taxon>
        <taxon>Cellvibrionales</taxon>
        <taxon>Spongiibacteraceae</taxon>
        <taxon>BD1-7 clade</taxon>
    </lineage>
</organism>
<dbReference type="Gene3D" id="2.60.110.10">
    <property type="entry name" value="Thaumatin"/>
    <property type="match status" value="1"/>
</dbReference>
<dbReference type="Proteomes" id="UP000434580">
    <property type="component" value="Unassembled WGS sequence"/>
</dbReference>
<dbReference type="InterPro" id="IPR001938">
    <property type="entry name" value="Thaumatin"/>
</dbReference>
<gene>
    <name evidence="2" type="ORF">DPBNPPHM_03726</name>
</gene>
<sequence>MMKKLFFALTLGLFFQSASVLADDYLMWQLPSTKISLPVYVYEGGKQVAFIPSDSLQYFAGKYKAGSTNATYDLYYQTGEHWHGCTLVLKNGSVDNTKGITTCTGAVINPPGAKSNVYTTGFGAYAWSSVEAPSNPLATDYTNRKVKLVNNTTYPMIQVGESCSVKVGSNKAPSCQTNPIIATIANTPKHNMHVITVDKDGLNSSAFYLSAYCTANNVKKCGTPPTKKQCEKGTQPKAWVCTGGYFAGQTPYASKIEPTILTVTNGVPDGASNIDISAVDGYNTTVKLYPETGEYCTYTVPPENSNVLGAGYYDATTPLAEINPVKGLEALCDSSSQLPANYSGTAPQWKLTKMDSAQKFEGCMSPCAYASKHLPAEKDRFCCKGSFDTPAACDVEAGDIGANTATYNTNVVGTFTNVYGFAYGDAGSDYACPPETNFIVEFVAP</sequence>
<evidence type="ECO:0000256" key="1">
    <source>
        <dbReference type="SAM" id="SignalP"/>
    </source>
</evidence>
<keyword evidence="1" id="KW-0732">Signal</keyword>
<dbReference type="EMBL" id="CACSII010000007">
    <property type="protein sequence ID" value="CAA0099557.1"/>
    <property type="molecule type" value="Genomic_DNA"/>
</dbReference>
<feature type="chain" id="PRO_5030138005" description="Thaumatin domain-containing protein" evidence="1">
    <location>
        <begin position="23"/>
        <end position="445"/>
    </location>
</feature>
<reference evidence="2 3" key="1">
    <citation type="submission" date="2019-11" db="EMBL/GenBank/DDBJ databases">
        <authorList>
            <person name="Holert J."/>
        </authorList>
    </citation>
    <scope>NUCLEOTIDE SEQUENCE [LARGE SCALE GENOMIC DNA]</scope>
    <source>
        <strain evidence="2">BC5_2</strain>
    </source>
</reference>
<dbReference type="Pfam" id="PF00314">
    <property type="entry name" value="Thaumatin"/>
    <property type="match status" value="1"/>
</dbReference>
<dbReference type="InterPro" id="IPR037176">
    <property type="entry name" value="Osmotin/thaumatin-like_sf"/>
</dbReference>
<evidence type="ECO:0000313" key="2">
    <source>
        <dbReference type="EMBL" id="CAA0099557.1"/>
    </source>
</evidence>
<dbReference type="SUPFAM" id="SSF49870">
    <property type="entry name" value="Osmotin, thaumatin-like protein"/>
    <property type="match status" value="1"/>
</dbReference>
<feature type="signal peptide" evidence="1">
    <location>
        <begin position="1"/>
        <end position="22"/>
    </location>
</feature>
<evidence type="ECO:0008006" key="4">
    <source>
        <dbReference type="Google" id="ProtNLM"/>
    </source>
</evidence>
<dbReference type="OrthoDB" id="5740359at2"/>
<protein>
    <recommendedName>
        <fullName evidence="4">Thaumatin domain-containing protein</fullName>
    </recommendedName>
</protein>
<dbReference type="AlphaFoldDB" id="A0A5S9P812"/>
<accession>A0A5S9P812</accession>
<evidence type="ECO:0000313" key="3">
    <source>
        <dbReference type="Proteomes" id="UP000434580"/>
    </source>
</evidence>